<comment type="caution">
    <text evidence="3">The sequence shown here is derived from an EMBL/GenBank/DDBJ whole genome shotgun (WGS) entry which is preliminary data.</text>
</comment>
<feature type="signal peptide" evidence="2">
    <location>
        <begin position="1"/>
        <end position="23"/>
    </location>
</feature>
<evidence type="ECO:0000313" key="4">
    <source>
        <dbReference type="Proteomes" id="UP001351900"/>
    </source>
</evidence>
<sequence>MRSLRRRTLATAIGTLVAALALTACTSGNGGYAIFDREATAADQPPQEILDQMSESDSDGGRPDAQTARLAGTYDGVSLWLVKAVAPGYVCLIADAHDEADWIAGCAMGFGGVSAPGVGTFDFHPGDQELPSNGTAISENVYVLHGLD</sequence>
<evidence type="ECO:0000256" key="1">
    <source>
        <dbReference type="SAM" id="MobiDB-lite"/>
    </source>
</evidence>
<evidence type="ECO:0000313" key="3">
    <source>
        <dbReference type="EMBL" id="MEF2254727.1"/>
    </source>
</evidence>
<feature type="region of interest" description="Disordered" evidence="1">
    <location>
        <begin position="43"/>
        <end position="67"/>
    </location>
</feature>
<dbReference type="RefSeq" id="WP_331791214.1">
    <property type="nucleotide sequence ID" value="NZ_BAAAUO010000002.1"/>
</dbReference>
<reference evidence="3 4" key="1">
    <citation type="submission" date="2024-01" db="EMBL/GenBank/DDBJ databases">
        <title>the genome sequence of strain Microbacterium schleiferi NBRC 15075.</title>
        <authorList>
            <person name="Ding Y."/>
            <person name="Zhang G."/>
        </authorList>
    </citation>
    <scope>NUCLEOTIDE SEQUENCE [LARGE SCALE GENOMIC DNA]</scope>
    <source>
        <strain evidence="3 4">NBRC 15075</strain>
    </source>
</reference>
<gene>
    <name evidence="3" type="ORF">V2V91_06180</name>
</gene>
<dbReference type="PROSITE" id="PS51257">
    <property type="entry name" value="PROKAR_LIPOPROTEIN"/>
    <property type="match status" value="1"/>
</dbReference>
<feature type="chain" id="PRO_5046201502" description="Lipoprotein" evidence="2">
    <location>
        <begin position="24"/>
        <end position="148"/>
    </location>
</feature>
<evidence type="ECO:0008006" key="5">
    <source>
        <dbReference type="Google" id="ProtNLM"/>
    </source>
</evidence>
<dbReference type="EMBL" id="JAZHOV010000003">
    <property type="protein sequence ID" value="MEF2254727.1"/>
    <property type="molecule type" value="Genomic_DNA"/>
</dbReference>
<organism evidence="3 4">
    <name type="scientific">Microbacterium schleiferi</name>
    <dbReference type="NCBI Taxonomy" id="69362"/>
    <lineage>
        <taxon>Bacteria</taxon>
        <taxon>Bacillati</taxon>
        <taxon>Actinomycetota</taxon>
        <taxon>Actinomycetes</taxon>
        <taxon>Micrococcales</taxon>
        <taxon>Microbacteriaceae</taxon>
        <taxon>Microbacterium</taxon>
    </lineage>
</organism>
<dbReference type="Proteomes" id="UP001351900">
    <property type="component" value="Unassembled WGS sequence"/>
</dbReference>
<protein>
    <recommendedName>
        <fullName evidence="5">Lipoprotein</fullName>
    </recommendedName>
</protein>
<keyword evidence="4" id="KW-1185">Reference proteome</keyword>
<name>A0ABU7V7I7_9MICO</name>
<keyword evidence="2" id="KW-0732">Signal</keyword>
<evidence type="ECO:0000256" key="2">
    <source>
        <dbReference type="SAM" id="SignalP"/>
    </source>
</evidence>
<proteinExistence type="predicted"/>
<accession>A0ABU7V7I7</accession>